<dbReference type="Proteomes" id="UP000199004">
    <property type="component" value="Unassembled WGS sequence"/>
</dbReference>
<dbReference type="OrthoDB" id="3456672at2"/>
<reference evidence="2 3" key="1">
    <citation type="submission" date="2016-10" db="EMBL/GenBank/DDBJ databases">
        <authorList>
            <person name="de Groot N.N."/>
        </authorList>
    </citation>
    <scope>NUCLEOTIDE SEQUENCE [LARGE SCALE GENOMIC DNA]</scope>
    <source>
        <strain evidence="2 3">CGMCC 1.11147</strain>
    </source>
</reference>
<feature type="domain" description="ER-bound oxygenase mpaB/mpaB'/Rubber oxygenase catalytic" evidence="1">
    <location>
        <begin position="30"/>
        <end position="263"/>
    </location>
</feature>
<dbReference type="PANTHER" id="PTHR36151:SF3">
    <property type="entry name" value="ER-BOUND OXYGENASE MPAB_MPAB'_RUBBER OXYGENASE CATALYTIC DOMAIN-CONTAINING PROTEIN"/>
    <property type="match status" value="1"/>
</dbReference>
<dbReference type="EMBL" id="FNIC01000005">
    <property type="protein sequence ID" value="SDO00609.1"/>
    <property type="molecule type" value="Genomic_DNA"/>
</dbReference>
<evidence type="ECO:0000259" key="1">
    <source>
        <dbReference type="Pfam" id="PF09995"/>
    </source>
</evidence>
<dbReference type="AlphaFoldDB" id="A0A1H0G1J3"/>
<sequence>MTVTVKLAAFDEVSAPALPAEPLGPGSILWYAAGDLRIFLVAVRALMFQVAYPMVGAGVGEHSVYKTDPYGRLWRTSQSVTRQVYGGVASAEEGQRLIRMHADIKGTDDQGRRYHALNPEAYLWVHATMYETYLLFLRDFGPGLTEAQEQQLFEEWQRMGLLIGVKESVLPRTQDEFWSMWARVEDTLENNYVVQDLLHTAPRKPPYTPLPQAFLDWLARPLLRRQREVIAVTVSPELRGRFGLPTPTARTERRVRAMMRRSRLVGNHLPDFVRLAVLAQLTMRKTRNDPRTRPAATRYP</sequence>
<proteinExistence type="predicted"/>
<dbReference type="Pfam" id="PF09995">
    <property type="entry name" value="MPAB_Lcp_cat"/>
    <property type="match status" value="1"/>
</dbReference>
<dbReference type="InterPro" id="IPR018713">
    <property type="entry name" value="MPAB/Lcp_cat_dom"/>
</dbReference>
<accession>A0A1H0G1J3</accession>
<protein>
    <submittedName>
        <fullName evidence="2">Uncharacterized conserved protein, DUF2236 family</fullName>
    </submittedName>
</protein>
<dbReference type="PANTHER" id="PTHR36151">
    <property type="entry name" value="BLR2777 PROTEIN"/>
    <property type="match status" value="1"/>
</dbReference>
<keyword evidence="3" id="KW-1185">Reference proteome</keyword>
<gene>
    <name evidence="2" type="ORF">SAMN05192576_3219</name>
</gene>
<evidence type="ECO:0000313" key="3">
    <source>
        <dbReference type="Proteomes" id="UP000199004"/>
    </source>
</evidence>
<evidence type="ECO:0000313" key="2">
    <source>
        <dbReference type="EMBL" id="SDO00609.1"/>
    </source>
</evidence>
<dbReference type="STRING" id="1005944.SAMN05192576_3219"/>
<dbReference type="GO" id="GO:0016491">
    <property type="term" value="F:oxidoreductase activity"/>
    <property type="evidence" value="ECO:0007669"/>
    <property type="project" value="InterPro"/>
</dbReference>
<organism evidence="2 3">
    <name type="scientific">Nocardioides szechwanensis</name>
    <dbReference type="NCBI Taxonomy" id="1005944"/>
    <lineage>
        <taxon>Bacteria</taxon>
        <taxon>Bacillati</taxon>
        <taxon>Actinomycetota</taxon>
        <taxon>Actinomycetes</taxon>
        <taxon>Propionibacteriales</taxon>
        <taxon>Nocardioidaceae</taxon>
        <taxon>Nocardioides</taxon>
    </lineage>
</organism>
<name>A0A1H0G1J3_9ACTN</name>